<organism evidence="15 16">
    <name type="scientific">Gemelliphila asaccharolytica</name>
    <dbReference type="NCBI Taxonomy" id="502393"/>
    <lineage>
        <taxon>Bacteria</taxon>
        <taxon>Bacillati</taxon>
        <taxon>Bacillota</taxon>
        <taxon>Bacilli</taxon>
        <taxon>Bacillales</taxon>
        <taxon>Gemellaceae</taxon>
        <taxon>Gemelliphila</taxon>
    </lineage>
</organism>
<proteinExistence type="inferred from homology"/>
<evidence type="ECO:0000256" key="5">
    <source>
        <dbReference type="ARBA" id="ARBA00022705"/>
    </source>
</evidence>
<keyword evidence="7 12" id="KW-0227">DNA damage</keyword>
<keyword evidence="16" id="KW-1185">Reference proteome</keyword>
<evidence type="ECO:0000256" key="6">
    <source>
        <dbReference type="ARBA" id="ARBA00022741"/>
    </source>
</evidence>
<evidence type="ECO:0000256" key="4">
    <source>
        <dbReference type="ARBA" id="ARBA00022490"/>
    </source>
</evidence>
<keyword evidence="6 12" id="KW-0547">Nucleotide-binding</keyword>
<keyword evidence="10 12" id="KW-0234">DNA repair</keyword>
<evidence type="ECO:0000256" key="13">
    <source>
        <dbReference type="RuleBase" id="RU000578"/>
    </source>
</evidence>
<dbReference type="NCBIfam" id="TIGR00611">
    <property type="entry name" value="recf"/>
    <property type="match status" value="1"/>
</dbReference>
<dbReference type="InterPro" id="IPR001238">
    <property type="entry name" value="DNA-binding_RecF"/>
</dbReference>
<accession>A0ABR5TLE5</accession>
<dbReference type="PROSITE" id="PS00617">
    <property type="entry name" value="RECF_1"/>
    <property type="match status" value="1"/>
</dbReference>
<evidence type="ECO:0000256" key="1">
    <source>
        <dbReference type="ARBA" id="ARBA00004496"/>
    </source>
</evidence>
<comment type="similarity">
    <text evidence="2 12 13">Belongs to the RecF family.</text>
</comment>
<evidence type="ECO:0000256" key="2">
    <source>
        <dbReference type="ARBA" id="ARBA00008016"/>
    </source>
</evidence>
<evidence type="ECO:0000256" key="8">
    <source>
        <dbReference type="ARBA" id="ARBA00022840"/>
    </source>
</evidence>
<dbReference type="EMBL" id="LSDB01000038">
    <property type="protein sequence ID" value="KXB57664.1"/>
    <property type="molecule type" value="Genomic_DNA"/>
</dbReference>
<keyword evidence="8 12" id="KW-0067">ATP-binding</keyword>
<dbReference type="Pfam" id="PF02463">
    <property type="entry name" value="SMC_N"/>
    <property type="match status" value="1"/>
</dbReference>
<feature type="domain" description="RecF/RecN/SMC N-terminal" evidence="14">
    <location>
        <begin position="3"/>
        <end position="354"/>
    </location>
</feature>
<keyword evidence="11 12" id="KW-0742">SOS response</keyword>
<reference evidence="15 16" key="1">
    <citation type="submission" date="2016-01" db="EMBL/GenBank/DDBJ databases">
        <authorList>
            <person name="Mitreva M."/>
            <person name="Pepin K.H."/>
            <person name="Mihindukulasuriya K.A."/>
            <person name="Fulton R."/>
            <person name="Fronick C."/>
            <person name="O'Laughlin M."/>
            <person name="Miner T."/>
            <person name="Herter B."/>
            <person name="Rosa B.A."/>
            <person name="Cordes M."/>
            <person name="Tomlinson C."/>
            <person name="Wollam A."/>
            <person name="Palsikar V.B."/>
            <person name="Mardis E.R."/>
            <person name="Wilson R.K."/>
        </authorList>
    </citation>
    <scope>NUCLEOTIDE SEQUENCE [LARGE SCALE GENOMIC DNA]</scope>
    <source>
        <strain evidence="15 16">KA00071</strain>
    </source>
</reference>
<dbReference type="Proteomes" id="UP000070467">
    <property type="component" value="Unassembled WGS sequence"/>
</dbReference>
<keyword evidence="4 12" id="KW-0963">Cytoplasm</keyword>
<keyword evidence="9 12" id="KW-0238">DNA-binding</keyword>
<dbReference type="PANTHER" id="PTHR32182">
    <property type="entry name" value="DNA REPLICATION AND REPAIR PROTEIN RECF"/>
    <property type="match status" value="1"/>
</dbReference>
<evidence type="ECO:0000256" key="7">
    <source>
        <dbReference type="ARBA" id="ARBA00022763"/>
    </source>
</evidence>
<evidence type="ECO:0000313" key="16">
    <source>
        <dbReference type="Proteomes" id="UP000070467"/>
    </source>
</evidence>
<dbReference type="PANTHER" id="PTHR32182:SF0">
    <property type="entry name" value="DNA REPLICATION AND REPAIR PROTEIN RECF"/>
    <property type="match status" value="1"/>
</dbReference>
<comment type="function">
    <text evidence="12 13">The RecF protein is involved in DNA metabolism; it is required for DNA replication and normal SOS inducibility. RecF binds preferentially to single-stranded, linear DNA. It also seems to bind ATP.</text>
</comment>
<evidence type="ECO:0000259" key="14">
    <source>
        <dbReference type="Pfam" id="PF02463"/>
    </source>
</evidence>
<evidence type="ECO:0000256" key="9">
    <source>
        <dbReference type="ARBA" id="ARBA00023125"/>
    </source>
</evidence>
<dbReference type="SUPFAM" id="SSF52540">
    <property type="entry name" value="P-loop containing nucleoside triphosphate hydrolases"/>
    <property type="match status" value="1"/>
</dbReference>
<dbReference type="PROSITE" id="PS00618">
    <property type="entry name" value="RECF_2"/>
    <property type="match status" value="1"/>
</dbReference>
<dbReference type="InterPro" id="IPR003395">
    <property type="entry name" value="RecF/RecN/SMC_N"/>
</dbReference>
<comment type="subcellular location">
    <subcellularLocation>
        <location evidence="1 12 13">Cytoplasm</location>
    </subcellularLocation>
</comment>
<comment type="caution">
    <text evidence="15">The sequence shown here is derived from an EMBL/GenBank/DDBJ whole genome shotgun (WGS) entry which is preliminary data.</text>
</comment>
<dbReference type="InterPro" id="IPR027417">
    <property type="entry name" value="P-loop_NTPase"/>
</dbReference>
<evidence type="ECO:0000256" key="10">
    <source>
        <dbReference type="ARBA" id="ARBA00023204"/>
    </source>
</evidence>
<dbReference type="HAMAP" id="MF_00365">
    <property type="entry name" value="RecF"/>
    <property type="match status" value="1"/>
</dbReference>
<dbReference type="Gene3D" id="3.40.50.300">
    <property type="entry name" value="P-loop containing nucleotide triphosphate hydrolases"/>
    <property type="match status" value="1"/>
</dbReference>
<evidence type="ECO:0000256" key="11">
    <source>
        <dbReference type="ARBA" id="ARBA00023236"/>
    </source>
</evidence>
<dbReference type="RefSeq" id="WP_066130341.1">
    <property type="nucleotide sequence ID" value="NZ_KQ959887.1"/>
</dbReference>
<keyword evidence="5 12" id="KW-0235">DNA replication</keyword>
<evidence type="ECO:0000256" key="12">
    <source>
        <dbReference type="HAMAP-Rule" id="MF_00365"/>
    </source>
</evidence>
<name>A0ABR5TLE5_9BACL</name>
<protein>
    <recommendedName>
        <fullName evidence="3 12">DNA replication and repair protein RecF</fullName>
    </recommendedName>
</protein>
<dbReference type="InterPro" id="IPR018078">
    <property type="entry name" value="DNA-binding_RecF_CS"/>
</dbReference>
<evidence type="ECO:0000256" key="3">
    <source>
        <dbReference type="ARBA" id="ARBA00020170"/>
    </source>
</evidence>
<gene>
    <name evidence="12" type="primary">recF</name>
    <name evidence="15" type="ORF">HMPREF1871_00836</name>
</gene>
<feature type="binding site" evidence="12">
    <location>
        <begin position="30"/>
        <end position="37"/>
    </location>
    <ligand>
        <name>ATP</name>
        <dbReference type="ChEBI" id="CHEBI:30616"/>
    </ligand>
</feature>
<sequence>MKVNSLKLLYFRNYDGVNLNFHSSLNIFVGNNANGKTNIIEALFLMSLGKSFRAKSDVECIKIGEMATCVSCNLTKDNIQKDIMLAINNKGKNIKVSGIKRNKIYEFVGELNTVLFSPDDLQLIKGSPSIRRSFIDREFYQFSKIYHKYSLIYKHILKQRNSFLKNMRKNKNDNNLKSYLEVLSLQLAKLSLYITKKRYEFIQKISKIASENVMKISDNNEVLEIRYKSSILEALQTPYSKINSIDEKMVCNAMMDKFKDDILYGSTKIGIHHDDLIFLINGLEAKKYASQGQQKTIVLALKLAEIEFLKNSTGTFPILLLDDVLSELDKIRQKKLLDIIDSKIQTFITTPTLNDIKKEFLENSNIFYIKEGKIYNNLVSEE</sequence>
<evidence type="ECO:0000313" key="15">
    <source>
        <dbReference type="EMBL" id="KXB57664.1"/>
    </source>
</evidence>
<dbReference type="InterPro" id="IPR042174">
    <property type="entry name" value="RecF_2"/>
</dbReference>
<dbReference type="Gene3D" id="1.20.1050.90">
    <property type="entry name" value="RecF/RecN/SMC, N-terminal domain"/>
    <property type="match status" value="1"/>
</dbReference>